<dbReference type="EnsemblMetazoa" id="OVOC5178.1">
    <property type="protein sequence ID" value="OVOC5178.1"/>
    <property type="gene ID" value="WBGene00241987"/>
</dbReference>
<organism evidence="1 2">
    <name type="scientific">Onchocerca volvulus</name>
    <dbReference type="NCBI Taxonomy" id="6282"/>
    <lineage>
        <taxon>Eukaryota</taxon>
        <taxon>Metazoa</taxon>
        <taxon>Ecdysozoa</taxon>
        <taxon>Nematoda</taxon>
        <taxon>Chromadorea</taxon>
        <taxon>Rhabditida</taxon>
        <taxon>Spirurina</taxon>
        <taxon>Spiruromorpha</taxon>
        <taxon>Filarioidea</taxon>
        <taxon>Onchocercidae</taxon>
        <taxon>Onchocerca</taxon>
    </lineage>
</organism>
<evidence type="ECO:0000313" key="1">
    <source>
        <dbReference type="EnsemblMetazoa" id="OVOC5178.1"/>
    </source>
</evidence>
<proteinExistence type="predicted"/>
<dbReference type="EMBL" id="CMVM020000149">
    <property type="status" value="NOT_ANNOTATED_CDS"/>
    <property type="molecule type" value="Genomic_DNA"/>
</dbReference>
<protein>
    <submittedName>
        <fullName evidence="1">Uncharacterized protein</fullName>
    </submittedName>
</protein>
<reference evidence="2" key="1">
    <citation type="submission" date="2013-10" db="EMBL/GenBank/DDBJ databases">
        <title>Genome sequencing of Onchocerca volvulus.</title>
        <authorList>
            <person name="Cotton J."/>
            <person name="Tsai J."/>
            <person name="Stanley E."/>
            <person name="Tracey A."/>
            <person name="Holroyd N."/>
            <person name="Lustigman S."/>
            <person name="Berriman M."/>
        </authorList>
    </citation>
    <scope>NUCLEOTIDE SEQUENCE</scope>
</reference>
<keyword evidence="2" id="KW-1185">Reference proteome</keyword>
<name>A0A8R1XYA7_ONCVO</name>
<accession>A0A8R1XYA7</accession>
<sequence>MKPNCQLIPSQIKNSRGITLCDDVNKSAEKRIFTSHYLHLAMQLLRREDETARQCELKL</sequence>
<evidence type="ECO:0000313" key="2">
    <source>
        <dbReference type="Proteomes" id="UP000024404"/>
    </source>
</evidence>
<dbReference type="Proteomes" id="UP000024404">
    <property type="component" value="Unassembled WGS sequence"/>
</dbReference>
<dbReference type="AlphaFoldDB" id="A0A8R1XYA7"/>
<reference evidence="1" key="2">
    <citation type="submission" date="2022-06" db="UniProtKB">
        <authorList>
            <consortium name="EnsemblMetazoa"/>
        </authorList>
    </citation>
    <scope>IDENTIFICATION</scope>
</reference>